<dbReference type="InterPro" id="IPR013818">
    <property type="entry name" value="Lipase"/>
</dbReference>
<dbReference type="GO" id="GO:0005615">
    <property type="term" value="C:extracellular space"/>
    <property type="evidence" value="ECO:0007669"/>
    <property type="project" value="TreeGrafter"/>
</dbReference>
<evidence type="ECO:0000256" key="2">
    <source>
        <dbReference type="ARBA" id="ARBA00010701"/>
    </source>
</evidence>
<feature type="domain" description="Lipase" evidence="5">
    <location>
        <begin position="4"/>
        <end position="101"/>
    </location>
</feature>
<proteinExistence type="inferred from homology"/>
<evidence type="ECO:0000256" key="4">
    <source>
        <dbReference type="RuleBase" id="RU004262"/>
    </source>
</evidence>
<dbReference type="InterPro" id="IPR029058">
    <property type="entry name" value="AB_hydrolase_fold"/>
</dbReference>
<keyword evidence="7" id="KW-1185">Reference proteome</keyword>
<dbReference type="SUPFAM" id="SSF53474">
    <property type="entry name" value="alpha/beta-Hydrolases"/>
    <property type="match status" value="1"/>
</dbReference>
<dbReference type="GO" id="GO:0016298">
    <property type="term" value="F:lipase activity"/>
    <property type="evidence" value="ECO:0007669"/>
    <property type="project" value="InterPro"/>
</dbReference>
<reference evidence="6" key="1">
    <citation type="journal article" date="2023" name="Insect Mol. Biol.">
        <title>Genome sequencing provides insights into the evolution of gene families encoding plant cell wall-degrading enzymes in longhorned beetles.</title>
        <authorList>
            <person name="Shin N.R."/>
            <person name="Okamura Y."/>
            <person name="Kirsch R."/>
            <person name="Pauchet Y."/>
        </authorList>
    </citation>
    <scope>NUCLEOTIDE SEQUENCE</scope>
    <source>
        <strain evidence="6">RBIC_L_NR</strain>
    </source>
</reference>
<comment type="subcellular location">
    <subcellularLocation>
        <location evidence="1">Secreted</location>
    </subcellularLocation>
</comment>
<comment type="caution">
    <text evidence="6">The sequence shown here is derived from an EMBL/GenBank/DDBJ whole genome shotgun (WGS) entry which is preliminary data.</text>
</comment>
<evidence type="ECO:0000256" key="3">
    <source>
        <dbReference type="ARBA" id="ARBA00022525"/>
    </source>
</evidence>
<name>A0AAV8WVL1_9CUCU</name>
<dbReference type="AlphaFoldDB" id="A0AAV8WVL1"/>
<dbReference type="EMBL" id="JANEYF010004769">
    <property type="protein sequence ID" value="KAJ8930140.1"/>
    <property type="molecule type" value="Genomic_DNA"/>
</dbReference>
<dbReference type="InterPro" id="IPR000734">
    <property type="entry name" value="TAG_lipase"/>
</dbReference>
<dbReference type="PRINTS" id="PR00821">
    <property type="entry name" value="TAGLIPASE"/>
</dbReference>
<evidence type="ECO:0000313" key="7">
    <source>
        <dbReference type="Proteomes" id="UP001162156"/>
    </source>
</evidence>
<accession>A0AAV8WVL1</accession>
<dbReference type="Proteomes" id="UP001162156">
    <property type="component" value="Unassembled WGS sequence"/>
</dbReference>
<keyword evidence="3" id="KW-0964">Secreted</keyword>
<gene>
    <name evidence="6" type="ORF">NQ314_017106</name>
</gene>
<dbReference type="Pfam" id="PF00151">
    <property type="entry name" value="Lipase"/>
    <property type="match status" value="1"/>
</dbReference>
<comment type="similarity">
    <text evidence="2 4">Belongs to the AB hydrolase superfamily. Lipase family.</text>
</comment>
<evidence type="ECO:0000259" key="5">
    <source>
        <dbReference type="Pfam" id="PF00151"/>
    </source>
</evidence>
<dbReference type="PANTHER" id="PTHR11610">
    <property type="entry name" value="LIPASE"/>
    <property type="match status" value="1"/>
</dbReference>
<organism evidence="6 7">
    <name type="scientific">Rhamnusium bicolor</name>
    <dbReference type="NCBI Taxonomy" id="1586634"/>
    <lineage>
        <taxon>Eukaryota</taxon>
        <taxon>Metazoa</taxon>
        <taxon>Ecdysozoa</taxon>
        <taxon>Arthropoda</taxon>
        <taxon>Hexapoda</taxon>
        <taxon>Insecta</taxon>
        <taxon>Pterygota</taxon>
        <taxon>Neoptera</taxon>
        <taxon>Endopterygota</taxon>
        <taxon>Coleoptera</taxon>
        <taxon>Polyphaga</taxon>
        <taxon>Cucujiformia</taxon>
        <taxon>Chrysomeloidea</taxon>
        <taxon>Cerambycidae</taxon>
        <taxon>Lepturinae</taxon>
        <taxon>Rhagiini</taxon>
        <taxon>Rhamnusium</taxon>
    </lineage>
</organism>
<dbReference type="PANTHER" id="PTHR11610:SF173">
    <property type="entry name" value="LIPASE DOMAIN-CONTAINING PROTEIN-RELATED"/>
    <property type="match status" value="1"/>
</dbReference>
<dbReference type="GO" id="GO:0016042">
    <property type="term" value="P:lipid catabolic process"/>
    <property type="evidence" value="ECO:0007669"/>
    <property type="project" value="TreeGrafter"/>
</dbReference>
<protein>
    <recommendedName>
        <fullName evidence="5">Lipase domain-containing protein</fullName>
    </recommendedName>
</protein>
<evidence type="ECO:0000313" key="6">
    <source>
        <dbReference type="EMBL" id="KAJ8930140.1"/>
    </source>
</evidence>
<evidence type="ECO:0000256" key="1">
    <source>
        <dbReference type="ARBA" id="ARBA00004613"/>
    </source>
</evidence>
<dbReference type="GO" id="GO:0017171">
    <property type="term" value="F:serine hydrolase activity"/>
    <property type="evidence" value="ECO:0007669"/>
    <property type="project" value="TreeGrafter"/>
</dbReference>
<dbReference type="Gene3D" id="3.40.50.1820">
    <property type="entry name" value="alpha/beta hydrolase"/>
    <property type="match status" value="1"/>
</dbReference>
<sequence>MKSDQNFVKDIVKSYHAIGIYNVFGVDWSSHSKRDYLHSARGTKNVGEFVGEFIMNLIKNDTNLLGNIHLIGHSLGAQVSGFTGKHIKSLTNGHRIGRITGKLLLCK</sequence>